<comment type="caution">
    <text evidence="3">The sequence shown here is derived from an EMBL/GenBank/DDBJ whole genome shotgun (WGS) entry which is preliminary data.</text>
</comment>
<dbReference type="Pfam" id="PF01370">
    <property type="entry name" value="Epimerase"/>
    <property type="match status" value="1"/>
</dbReference>
<accession>A0A8J7DA97</accession>
<evidence type="ECO:0000256" key="1">
    <source>
        <dbReference type="ARBA" id="ARBA00007637"/>
    </source>
</evidence>
<keyword evidence="4" id="KW-1185">Reference proteome</keyword>
<protein>
    <submittedName>
        <fullName evidence="3">NAD(P)-dependent oxidoreductase</fullName>
    </submittedName>
</protein>
<dbReference type="SUPFAM" id="SSF51735">
    <property type="entry name" value="NAD(P)-binding Rossmann-fold domains"/>
    <property type="match status" value="1"/>
</dbReference>
<proteinExistence type="inferred from homology"/>
<reference evidence="3" key="1">
    <citation type="submission" date="2020-10" db="EMBL/GenBank/DDBJ databases">
        <authorList>
            <person name="Castelo-Branco R."/>
            <person name="Eusebio N."/>
            <person name="Adriana R."/>
            <person name="Vieira A."/>
            <person name="Brugerolle De Fraissinette N."/>
            <person name="Rezende De Castro R."/>
            <person name="Schneider M.P."/>
            <person name="Vasconcelos V."/>
            <person name="Leao P.N."/>
        </authorList>
    </citation>
    <scope>NUCLEOTIDE SEQUENCE</scope>
    <source>
        <strain evidence="3">LEGE 07310</strain>
    </source>
</reference>
<evidence type="ECO:0000313" key="3">
    <source>
        <dbReference type="EMBL" id="MBE9076177.1"/>
    </source>
</evidence>
<dbReference type="Proteomes" id="UP000636505">
    <property type="component" value="Unassembled WGS sequence"/>
</dbReference>
<dbReference type="AlphaFoldDB" id="A0A8J7DA97"/>
<comment type="similarity">
    <text evidence="1">Belongs to the NAD(P)-dependent epimerase/dehydratase family.</text>
</comment>
<dbReference type="InterPro" id="IPR036291">
    <property type="entry name" value="NAD(P)-bd_dom_sf"/>
</dbReference>
<feature type="domain" description="NAD-dependent epimerase/dehydratase" evidence="2">
    <location>
        <begin position="2"/>
        <end position="163"/>
    </location>
</feature>
<gene>
    <name evidence="3" type="ORF">IQ241_02515</name>
</gene>
<sequence>MLTGAAGGIGTAFRQYVSEQKRADYRLRLADRSDMASQPNEAAEIMQFDIAQLDDCQRACADMDTVVHLAADPSPQADFYGSLLDNNIKGTYNIFQAAKVQGCRRVIYASSVQAVEGYPLDRQVNAQMPVCPPNLYGVSKCFGEAIAACFAHQGLSAIAIRIGAFTPAPPDETPSARNLSAYVTPRDLCQLLVRCIEVPDVPFAIVHGISDNRFKRLDLSGTKALLGYAPQDDAFQLFKVPFQS</sequence>
<organism evidence="3 4">
    <name type="scientific">Vasconcelosia minhoensis LEGE 07310</name>
    <dbReference type="NCBI Taxonomy" id="915328"/>
    <lineage>
        <taxon>Bacteria</taxon>
        <taxon>Bacillati</taxon>
        <taxon>Cyanobacteriota</taxon>
        <taxon>Cyanophyceae</taxon>
        <taxon>Nodosilineales</taxon>
        <taxon>Cymatolegaceae</taxon>
        <taxon>Vasconcelosia</taxon>
        <taxon>Vasconcelosia minhoensis</taxon>
    </lineage>
</organism>
<dbReference type="Gene3D" id="3.40.50.720">
    <property type="entry name" value="NAD(P)-binding Rossmann-like Domain"/>
    <property type="match status" value="1"/>
</dbReference>
<dbReference type="PANTHER" id="PTHR43000">
    <property type="entry name" value="DTDP-D-GLUCOSE 4,6-DEHYDRATASE-RELATED"/>
    <property type="match status" value="1"/>
</dbReference>
<evidence type="ECO:0000259" key="2">
    <source>
        <dbReference type="Pfam" id="PF01370"/>
    </source>
</evidence>
<dbReference type="EMBL" id="JADEXG010000003">
    <property type="protein sequence ID" value="MBE9076177.1"/>
    <property type="molecule type" value="Genomic_DNA"/>
</dbReference>
<dbReference type="InterPro" id="IPR001509">
    <property type="entry name" value="Epimerase_deHydtase"/>
</dbReference>
<name>A0A8J7DA97_9CYAN</name>
<evidence type="ECO:0000313" key="4">
    <source>
        <dbReference type="Proteomes" id="UP000636505"/>
    </source>
</evidence>